<dbReference type="AlphaFoldDB" id="A0A4Q9DQA3"/>
<evidence type="ECO:0000313" key="1">
    <source>
        <dbReference type="EMBL" id="TBL76256.1"/>
    </source>
</evidence>
<name>A0A4Q9DQA3_9BACL</name>
<evidence type="ECO:0000313" key="2">
    <source>
        <dbReference type="Proteomes" id="UP000293142"/>
    </source>
</evidence>
<comment type="caution">
    <text evidence="1">The sequence shown here is derived from an EMBL/GenBank/DDBJ whole genome shotgun (WGS) entry which is preliminary data.</text>
</comment>
<protein>
    <submittedName>
        <fullName evidence="1">Uncharacterized protein</fullName>
    </submittedName>
</protein>
<organism evidence="1 2">
    <name type="scientific">Paenibacillus thalictri</name>
    <dbReference type="NCBI Taxonomy" id="2527873"/>
    <lineage>
        <taxon>Bacteria</taxon>
        <taxon>Bacillati</taxon>
        <taxon>Bacillota</taxon>
        <taxon>Bacilli</taxon>
        <taxon>Bacillales</taxon>
        <taxon>Paenibacillaceae</taxon>
        <taxon>Paenibacillus</taxon>
    </lineage>
</organism>
<dbReference type="Proteomes" id="UP000293142">
    <property type="component" value="Unassembled WGS sequence"/>
</dbReference>
<dbReference type="RefSeq" id="WP_131015162.1">
    <property type="nucleotide sequence ID" value="NZ_SIRE01000014.1"/>
</dbReference>
<proteinExistence type="predicted"/>
<reference evidence="1 2" key="1">
    <citation type="submission" date="2019-02" db="EMBL/GenBank/DDBJ databases">
        <title>Paenibacillus sp. nov., isolated from surface-sterilized tissue of Thalictrum simplex L.</title>
        <authorList>
            <person name="Tuo L."/>
        </authorList>
    </citation>
    <scope>NUCLEOTIDE SEQUENCE [LARGE SCALE GENOMIC DNA]</scope>
    <source>
        <strain evidence="1 2">N2SHLJ1</strain>
    </source>
</reference>
<accession>A0A4Q9DQA3</accession>
<dbReference type="EMBL" id="SIRE01000014">
    <property type="protein sequence ID" value="TBL76256.1"/>
    <property type="molecule type" value="Genomic_DNA"/>
</dbReference>
<gene>
    <name evidence="1" type="ORF">EYB31_19830</name>
</gene>
<sequence length="65" mass="7228">MADSVWIRKYLTDNGLDNNKIDYDQNRGVVTYGGKDFITPTSVTDGMSYASTDDLNKALANYNIS</sequence>
<keyword evidence="2" id="KW-1185">Reference proteome</keyword>